<dbReference type="InterPro" id="IPR036318">
    <property type="entry name" value="FAD-bd_PCMH-like_sf"/>
</dbReference>
<dbReference type="AlphaFoldDB" id="A0A1E3BQA0"/>
<proteinExistence type="inferred from homology"/>
<evidence type="ECO:0000256" key="2">
    <source>
        <dbReference type="ARBA" id="ARBA00022630"/>
    </source>
</evidence>
<dbReference type="Gene3D" id="3.40.462.20">
    <property type="match status" value="1"/>
</dbReference>
<dbReference type="Gene3D" id="3.30.465.10">
    <property type="match status" value="1"/>
</dbReference>
<dbReference type="OrthoDB" id="2151789at2759"/>
<feature type="domain" description="FAD-binding PCMH-type" evidence="6">
    <location>
        <begin position="61"/>
        <end position="232"/>
    </location>
</feature>
<dbReference type="InterPro" id="IPR016166">
    <property type="entry name" value="FAD-bd_PCMH"/>
</dbReference>
<dbReference type="PROSITE" id="PS51387">
    <property type="entry name" value="FAD_PCMH"/>
    <property type="match status" value="1"/>
</dbReference>
<dbReference type="Proteomes" id="UP000094569">
    <property type="component" value="Unassembled WGS sequence"/>
</dbReference>
<gene>
    <name evidence="7" type="ORF">SI65_00719</name>
</gene>
<evidence type="ECO:0000256" key="3">
    <source>
        <dbReference type="ARBA" id="ARBA00022827"/>
    </source>
</evidence>
<dbReference type="VEuPathDB" id="FungiDB:SI65_00719"/>
<dbReference type="InterPro" id="IPR016169">
    <property type="entry name" value="FAD-bd_PCMH_sub2"/>
</dbReference>
<keyword evidence="8" id="KW-1185">Reference proteome</keyword>
<evidence type="ECO:0000313" key="8">
    <source>
        <dbReference type="Proteomes" id="UP000094569"/>
    </source>
</evidence>
<dbReference type="SUPFAM" id="SSF56176">
    <property type="entry name" value="FAD-binding/transporter-associated domain-like"/>
    <property type="match status" value="1"/>
</dbReference>
<dbReference type="InterPro" id="IPR050416">
    <property type="entry name" value="FAD-linked_Oxidoreductase"/>
</dbReference>
<organism evidence="7 8">
    <name type="scientific">Aspergillus cristatus</name>
    <name type="common">Chinese Fuzhuan brick tea-fermentation fungus</name>
    <name type="synonym">Eurotium cristatum</name>
    <dbReference type="NCBI Taxonomy" id="573508"/>
    <lineage>
        <taxon>Eukaryota</taxon>
        <taxon>Fungi</taxon>
        <taxon>Dikarya</taxon>
        <taxon>Ascomycota</taxon>
        <taxon>Pezizomycotina</taxon>
        <taxon>Eurotiomycetes</taxon>
        <taxon>Eurotiomycetidae</taxon>
        <taxon>Eurotiales</taxon>
        <taxon>Aspergillaceae</taxon>
        <taxon>Aspergillus</taxon>
        <taxon>Aspergillus subgen. Aspergillus</taxon>
    </lineage>
</organism>
<dbReference type="GO" id="GO:0016491">
    <property type="term" value="F:oxidoreductase activity"/>
    <property type="evidence" value="ECO:0007669"/>
    <property type="project" value="UniProtKB-KW"/>
</dbReference>
<keyword evidence="4" id="KW-0560">Oxidoreductase</keyword>
<evidence type="ECO:0000256" key="4">
    <source>
        <dbReference type="ARBA" id="ARBA00023002"/>
    </source>
</evidence>
<dbReference type="EMBL" id="JXNT01000001">
    <property type="protein sequence ID" value="ODM23130.1"/>
    <property type="molecule type" value="Genomic_DNA"/>
</dbReference>
<reference evidence="7 8" key="1">
    <citation type="journal article" date="2016" name="BMC Genomics">
        <title>Comparative genomic and transcriptomic analyses of the Fuzhuan brick tea-fermentation fungus Aspergillus cristatus.</title>
        <authorList>
            <person name="Ge Y."/>
            <person name="Wang Y."/>
            <person name="Liu Y."/>
            <person name="Tan Y."/>
            <person name="Ren X."/>
            <person name="Zhang X."/>
            <person name="Hyde K.D."/>
            <person name="Liu Y."/>
            <person name="Liu Z."/>
        </authorList>
    </citation>
    <scope>NUCLEOTIDE SEQUENCE [LARGE SCALE GENOMIC DNA]</scope>
    <source>
        <strain evidence="7 8">GZAAS20.1005</strain>
    </source>
</reference>
<dbReference type="GO" id="GO:0071949">
    <property type="term" value="F:FAD binding"/>
    <property type="evidence" value="ECO:0007669"/>
    <property type="project" value="InterPro"/>
</dbReference>
<dbReference type="PANTHER" id="PTHR42973">
    <property type="entry name" value="BINDING OXIDOREDUCTASE, PUTATIVE (AFU_ORTHOLOGUE AFUA_1G17690)-RELATED"/>
    <property type="match status" value="1"/>
</dbReference>
<dbReference type="InterPro" id="IPR006094">
    <property type="entry name" value="Oxid_FAD_bind_N"/>
</dbReference>
<dbReference type="PANTHER" id="PTHR42973:SF13">
    <property type="entry name" value="FAD-BINDING PCMH-TYPE DOMAIN-CONTAINING PROTEIN"/>
    <property type="match status" value="1"/>
</dbReference>
<dbReference type="STRING" id="573508.A0A1E3BQA0"/>
<evidence type="ECO:0000256" key="1">
    <source>
        <dbReference type="ARBA" id="ARBA00005466"/>
    </source>
</evidence>
<comment type="similarity">
    <text evidence="1">Belongs to the oxygen-dependent FAD-linked oxidoreductase family.</text>
</comment>
<keyword evidence="5" id="KW-0732">Signal</keyword>
<feature type="signal peptide" evidence="5">
    <location>
        <begin position="1"/>
        <end position="17"/>
    </location>
</feature>
<sequence length="495" mass="54521">MKPALFVILSVLLPASALVPRQETNSTSGCVQACSRLARNSEYTTHSPGNGNFSVWDAKQQNVRSACRVEPRSTEDVSTTLSVLLDTSCHFAVKSGGHAQNPDDSVSVGGVTIDLQRMRATEVFPDQTRVKLGAGHNLHSAYEDLERYNLTTLGGRAASVGLGGYTLGGGLSHLSPVYGLAKDNVFEYEIVLPNATVATVNEHTNPDLYFALRGGMNNFGIVTHFTMRAVRQAQFYSGQKSYSADKRDIIADIAYELTTGSGKSDTSMSFYYDFGYDQETDNYTLSFTQEYSRPILNPRPFYRLNRVPSESSTLRIDWSTSFSREVDSATPPGGRNLFATVSYYPSSDLDRQIQDIMIEELQYVKKTPGFLPNLVIQPLYEASIRASKERGGSAAGLHADGPLTVVLLTTLWNNASDDDAMNNFVNNWVEKSTAATKDAGKHHPWMYINYAGKEQDPYGGYGEGNLQRLRRIQSSVDPDGVFTSKGLCRGFFKLL</sequence>
<comment type="caution">
    <text evidence="7">The sequence shown here is derived from an EMBL/GenBank/DDBJ whole genome shotgun (WGS) entry which is preliminary data.</text>
</comment>
<evidence type="ECO:0000259" key="6">
    <source>
        <dbReference type="PROSITE" id="PS51387"/>
    </source>
</evidence>
<feature type="chain" id="PRO_5009123927" description="FAD-binding PCMH-type domain-containing protein" evidence="5">
    <location>
        <begin position="18"/>
        <end position="495"/>
    </location>
</feature>
<accession>A0A1E3BQA0</accession>
<evidence type="ECO:0000256" key="5">
    <source>
        <dbReference type="SAM" id="SignalP"/>
    </source>
</evidence>
<keyword evidence="3" id="KW-0274">FAD</keyword>
<dbReference type="Pfam" id="PF01565">
    <property type="entry name" value="FAD_binding_4"/>
    <property type="match status" value="1"/>
</dbReference>
<evidence type="ECO:0000313" key="7">
    <source>
        <dbReference type="EMBL" id="ODM23130.1"/>
    </source>
</evidence>
<protein>
    <recommendedName>
        <fullName evidence="6">FAD-binding PCMH-type domain-containing protein</fullName>
    </recommendedName>
</protein>
<name>A0A1E3BQA0_ASPCR</name>
<keyword evidence="2" id="KW-0285">Flavoprotein</keyword>